<reference evidence="2" key="1">
    <citation type="submission" date="2017-02" db="EMBL/GenBank/DDBJ databases">
        <authorList>
            <person name="Daims H."/>
        </authorList>
    </citation>
    <scope>NUCLEOTIDE SEQUENCE [LARGE SCALE GENOMIC DNA]</scope>
</reference>
<keyword evidence="2" id="KW-1185">Reference proteome</keyword>
<sequence length="55" mass="6290">MGCEKHTTQSTRLALTVENETGFSHLLHIPFHRSLAEAIRLYHPDKPEGDTMDTR</sequence>
<gene>
    <name evidence="1" type="ORF">CRENPOLYSF2_2910012</name>
</gene>
<dbReference type="AlphaFoldDB" id="A0A1R4H9C2"/>
<name>A0A1R4H9C2_9GAMM</name>
<evidence type="ECO:0000313" key="1">
    <source>
        <dbReference type="EMBL" id="SJM92809.1"/>
    </source>
</evidence>
<organism evidence="1 2">
    <name type="scientific">Crenothrix polyspora</name>
    <dbReference type="NCBI Taxonomy" id="360316"/>
    <lineage>
        <taxon>Bacteria</taxon>
        <taxon>Pseudomonadati</taxon>
        <taxon>Pseudomonadota</taxon>
        <taxon>Gammaproteobacteria</taxon>
        <taxon>Methylococcales</taxon>
        <taxon>Crenotrichaceae</taxon>
        <taxon>Crenothrix</taxon>
    </lineage>
</organism>
<protein>
    <submittedName>
        <fullName evidence="1">Uncharacterized protein</fullName>
    </submittedName>
</protein>
<evidence type="ECO:0000313" key="2">
    <source>
        <dbReference type="Proteomes" id="UP000195442"/>
    </source>
</evidence>
<accession>A0A1R4H9C2</accession>
<dbReference type="Proteomes" id="UP000195442">
    <property type="component" value="Unassembled WGS sequence"/>
</dbReference>
<proteinExistence type="predicted"/>
<dbReference type="EMBL" id="FUKJ01000214">
    <property type="protein sequence ID" value="SJM92809.1"/>
    <property type="molecule type" value="Genomic_DNA"/>
</dbReference>